<protein>
    <submittedName>
        <fullName evidence="2">Aste57867_1892 protein</fullName>
    </submittedName>
</protein>
<gene>
    <name evidence="2" type="primary">Aste57867_1892</name>
    <name evidence="1" type="ORF">As57867_001890</name>
    <name evidence="2" type="ORF">ASTE57867_1892</name>
</gene>
<name>A0A485K6U9_9STRA</name>
<dbReference type="EMBL" id="CAADRA010000179">
    <property type="protein sequence ID" value="VFT79099.1"/>
    <property type="molecule type" value="Genomic_DNA"/>
</dbReference>
<evidence type="ECO:0000313" key="1">
    <source>
        <dbReference type="EMBL" id="KAF0718111.1"/>
    </source>
</evidence>
<keyword evidence="3" id="KW-1185">Reference proteome</keyword>
<dbReference type="AlphaFoldDB" id="A0A485K6U9"/>
<evidence type="ECO:0000313" key="3">
    <source>
        <dbReference type="Proteomes" id="UP000332933"/>
    </source>
</evidence>
<proteinExistence type="predicted"/>
<reference evidence="2 3" key="1">
    <citation type="submission" date="2019-03" db="EMBL/GenBank/DDBJ databases">
        <authorList>
            <person name="Gaulin E."/>
            <person name="Dumas B."/>
        </authorList>
    </citation>
    <scope>NUCLEOTIDE SEQUENCE [LARGE SCALE GENOMIC DNA]</scope>
    <source>
        <strain evidence="2">CBS 568.67</strain>
    </source>
</reference>
<organism evidence="2 3">
    <name type="scientific">Aphanomyces stellatus</name>
    <dbReference type="NCBI Taxonomy" id="120398"/>
    <lineage>
        <taxon>Eukaryota</taxon>
        <taxon>Sar</taxon>
        <taxon>Stramenopiles</taxon>
        <taxon>Oomycota</taxon>
        <taxon>Saprolegniomycetes</taxon>
        <taxon>Saprolegniales</taxon>
        <taxon>Verrucalvaceae</taxon>
        <taxon>Aphanomyces</taxon>
    </lineage>
</organism>
<dbReference type="Proteomes" id="UP000332933">
    <property type="component" value="Unassembled WGS sequence"/>
</dbReference>
<sequence length="207" mass="23731">MPSASATFVQCAAAALYDLYNPTSKNIPTAYFMHDGSMLTMPLNGPRLEDVFDVTNSVQSRQHADRRNLKARASVQVEALWRPICRLIVKRASFPPTLLPQTDPCDVSKVVHSMIKALEFHQERLLGDVERSRLCRYTRAWMHFNEQRHARLPDTMHFHRENELSNVKLSTSMAKHRFSVMAVNALHSCLSSAWSILNARFPRKQQL</sequence>
<reference evidence="1" key="2">
    <citation type="submission" date="2019-06" db="EMBL/GenBank/DDBJ databases">
        <title>Genomics analysis of Aphanomyces spp. identifies a new class of oomycete effector associated with host adaptation.</title>
        <authorList>
            <person name="Gaulin E."/>
        </authorList>
    </citation>
    <scope>NUCLEOTIDE SEQUENCE</scope>
    <source>
        <strain evidence="1">CBS 578.67</strain>
    </source>
</reference>
<evidence type="ECO:0000313" key="2">
    <source>
        <dbReference type="EMBL" id="VFT79099.1"/>
    </source>
</evidence>
<accession>A0A485K6U9</accession>
<dbReference type="EMBL" id="VJMH01000179">
    <property type="protein sequence ID" value="KAF0718111.1"/>
    <property type="molecule type" value="Genomic_DNA"/>
</dbReference>